<dbReference type="InterPro" id="IPR001261">
    <property type="entry name" value="ArgE/DapE_CS"/>
</dbReference>
<evidence type="ECO:0000256" key="1">
    <source>
        <dbReference type="ARBA" id="ARBA00001947"/>
    </source>
</evidence>
<evidence type="ECO:0000256" key="2">
    <source>
        <dbReference type="ARBA" id="ARBA00006247"/>
    </source>
</evidence>
<evidence type="ECO:0000256" key="4">
    <source>
        <dbReference type="ARBA" id="ARBA00022801"/>
    </source>
</evidence>
<dbReference type="InterPro" id="IPR011650">
    <property type="entry name" value="Peptidase_M20_dimer"/>
</dbReference>
<comment type="caution">
    <text evidence="7">The sequence shown here is derived from an EMBL/GenBank/DDBJ whole genome shotgun (WGS) entry which is preliminary data.</text>
</comment>
<dbReference type="InterPro" id="IPR036264">
    <property type="entry name" value="Bact_exopeptidase_dim_dom"/>
</dbReference>
<dbReference type="PANTHER" id="PTHR43808">
    <property type="entry name" value="ACETYLORNITHINE DEACETYLASE"/>
    <property type="match status" value="1"/>
</dbReference>
<comment type="cofactor">
    <cofactor evidence="1">
        <name>Zn(2+)</name>
        <dbReference type="ChEBI" id="CHEBI:29105"/>
    </cofactor>
</comment>
<dbReference type="Proteomes" id="UP000319818">
    <property type="component" value="Unassembled WGS sequence"/>
</dbReference>
<evidence type="ECO:0000256" key="5">
    <source>
        <dbReference type="ARBA" id="ARBA00022833"/>
    </source>
</evidence>
<dbReference type="GO" id="GO:0046872">
    <property type="term" value="F:metal ion binding"/>
    <property type="evidence" value="ECO:0007669"/>
    <property type="project" value="UniProtKB-KW"/>
</dbReference>
<dbReference type="Gene3D" id="3.30.70.360">
    <property type="match status" value="1"/>
</dbReference>
<reference evidence="7 8" key="1">
    <citation type="submission" date="2019-06" db="EMBL/GenBank/DDBJ databases">
        <title>Sequencing the genomes of 1000 actinobacteria strains.</title>
        <authorList>
            <person name="Klenk H.-P."/>
        </authorList>
    </citation>
    <scope>NUCLEOTIDE SEQUENCE [LARGE SCALE GENOMIC DNA]</scope>
    <source>
        <strain evidence="7 8">DSM 45511</strain>
    </source>
</reference>
<keyword evidence="3" id="KW-0479">Metal-binding</keyword>
<evidence type="ECO:0000313" key="8">
    <source>
        <dbReference type="Proteomes" id="UP000319818"/>
    </source>
</evidence>
<dbReference type="FunFam" id="1.10.150.900:FF:000002">
    <property type="entry name" value="M20/M25/M40 family peptidase"/>
    <property type="match status" value="1"/>
</dbReference>
<keyword evidence="5" id="KW-0862">Zinc</keyword>
<gene>
    <name evidence="7" type="ORF">FB388_5104</name>
</gene>
<keyword evidence="4" id="KW-0378">Hydrolase</keyword>
<dbReference type="InterPro" id="IPR002933">
    <property type="entry name" value="Peptidase_M20"/>
</dbReference>
<dbReference type="Gene3D" id="3.40.630.10">
    <property type="entry name" value="Zn peptidases"/>
    <property type="match status" value="1"/>
</dbReference>
<protein>
    <submittedName>
        <fullName evidence="7">Acetylornithine deacetylase/succinyl-diaminopimelate desuccinylase-like protein</fullName>
    </submittedName>
</protein>
<proteinExistence type="inferred from homology"/>
<evidence type="ECO:0000256" key="3">
    <source>
        <dbReference type="ARBA" id="ARBA00022723"/>
    </source>
</evidence>
<evidence type="ECO:0000313" key="7">
    <source>
        <dbReference type="EMBL" id="TQM37885.1"/>
    </source>
</evidence>
<dbReference type="Pfam" id="PF07687">
    <property type="entry name" value="M20_dimer"/>
    <property type="match status" value="1"/>
</dbReference>
<organism evidence="7 8">
    <name type="scientific">Pseudonocardia cypriaca</name>
    <dbReference type="NCBI Taxonomy" id="882449"/>
    <lineage>
        <taxon>Bacteria</taxon>
        <taxon>Bacillati</taxon>
        <taxon>Actinomycetota</taxon>
        <taxon>Actinomycetes</taxon>
        <taxon>Pseudonocardiales</taxon>
        <taxon>Pseudonocardiaceae</taxon>
        <taxon>Pseudonocardia</taxon>
    </lineage>
</organism>
<dbReference type="PROSITE" id="PS00758">
    <property type="entry name" value="ARGE_DAPE_CPG2_1"/>
    <property type="match status" value="1"/>
</dbReference>
<dbReference type="GO" id="GO:0016787">
    <property type="term" value="F:hydrolase activity"/>
    <property type="evidence" value="ECO:0007669"/>
    <property type="project" value="UniProtKB-KW"/>
</dbReference>
<dbReference type="AlphaFoldDB" id="A0A543FVL8"/>
<dbReference type="SUPFAM" id="SSF55031">
    <property type="entry name" value="Bacterial exopeptidase dimerisation domain"/>
    <property type="match status" value="1"/>
</dbReference>
<evidence type="ECO:0000259" key="6">
    <source>
        <dbReference type="Pfam" id="PF07687"/>
    </source>
</evidence>
<keyword evidence="8" id="KW-1185">Reference proteome</keyword>
<accession>A0A543FVL8</accession>
<sequence>MASMGHTRLAWVIMQVIDPARGVADLCSALVAIDTTNRARGDAVGEREAAELVARVLADEAGVEPVLLEPAPRRTSVVARVPGSDPGLGALLVHGHLDVVPADPAGWAVPPFSGAVRDGYVWGRGAVDMKDACATVLAVLRSWSARGVRPRRDVVVAFVADEETGGAYGAEWLVAEHRDLFDGCAAAIGEGGGFPHPAGGVRFYPVGTAERGTLHLRLTATGRGGHGSRPNQDNAVVALVEALARLARHRFPVRLTPTVREYLLRSAEALGVPADLGSDTGVDATIERLGHAGRLAAGTVRHTMTPTALAAGGAVNVIPPVAEAMVDTRVLPGGMAEVTAALDELLGQRVRYEVVAQSDPVQAPIDSPWFAAMADALRAGDPDAVVVPYCLGGGTDAKAFSALGIPCYAFAPLGPAPDGDGYDHRAMAHAVDERVPISGLEFGARVLDRFLLRV</sequence>
<dbReference type="SUPFAM" id="SSF53187">
    <property type="entry name" value="Zn-dependent exopeptidases"/>
    <property type="match status" value="1"/>
</dbReference>
<feature type="domain" description="Peptidase M20 dimerisation" evidence="6">
    <location>
        <begin position="209"/>
        <end position="336"/>
    </location>
</feature>
<dbReference type="PANTHER" id="PTHR43808:SF8">
    <property type="entry name" value="PEPTIDASE M20 DIMERISATION DOMAIN-CONTAINING PROTEIN"/>
    <property type="match status" value="1"/>
</dbReference>
<dbReference type="InterPro" id="IPR050072">
    <property type="entry name" value="Peptidase_M20A"/>
</dbReference>
<dbReference type="Pfam" id="PF01546">
    <property type="entry name" value="Peptidase_M20"/>
    <property type="match status" value="1"/>
</dbReference>
<dbReference type="Gene3D" id="1.10.150.900">
    <property type="match status" value="1"/>
</dbReference>
<dbReference type="EMBL" id="VFPH01000002">
    <property type="protein sequence ID" value="TQM37885.1"/>
    <property type="molecule type" value="Genomic_DNA"/>
</dbReference>
<comment type="similarity">
    <text evidence="2">Belongs to the peptidase M20A family.</text>
</comment>
<name>A0A543FVL8_9PSEU</name>
<dbReference type="NCBIfam" id="NF005913">
    <property type="entry name" value="PRK07906.1"/>
    <property type="match status" value="1"/>
</dbReference>